<evidence type="ECO:0000313" key="6">
    <source>
        <dbReference type="EMBL" id="TDL33740.1"/>
    </source>
</evidence>
<dbReference type="Gene3D" id="3.40.50.2300">
    <property type="match status" value="2"/>
</dbReference>
<evidence type="ECO:0000256" key="4">
    <source>
        <dbReference type="SAM" id="SignalP"/>
    </source>
</evidence>
<proteinExistence type="inferred from homology"/>
<organism evidence="6 7">
    <name type="scientific">Arthrobacter nitrophenolicus</name>
    <dbReference type="NCBI Taxonomy" id="683150"/>
    <lineage>
        <taxon>Bacteria</taxon>
        <taxon>Bacillati</taxon>
        <taxon>Actinomycetota</taxon>
        <taxon>Actinomycetes</taxon>
        <taxon>Micrococcales</taxon>
        <taxon>Micrococcaceae</taxon>
        <taxon>Arthrobacter</taxon>
    </lineage>
</organism>
<feature type="domain" description="Periplasmic binding protein" evidence="5">
    <location>
        <begin position="83"/>
        <end position="338"/>
    </location>
</feature>
<dbReference type="OrthoDB" id="1957427at2"/>
<dbReference type="Proteomes" id="UP000294621">
    <property type="component" value="Unassembled WGS sequence"/>
</dbReference>
<dbReference type="SUPFAM" id="SSF53822">
    <property type="entry name" value="Periplasmic binding protein-like I"/>
    <property type="match status" value="1"/>
</dbReference>
<feature type="chain" id="PRO_5038796431" evidence="4">
    <location>
        <begin position="21"/>
        <end position="384"/>
    </location>
</feature>
<dbReference type="EMBL" id="SMZQ01000010">
    <property type="protein sequence ID" value="TDL33740.1"/>
    <property type="molecule type" value="Genomic_DNA"/>
</dbReference>
<evidence type="ECO:0000256" key="1">
    <source>
        <dbReference type="ARBA" id="ARBA00004196"/>
    </source>
</evidence>
<comment type="similarity">
    <text evidence="2">Belongs to the bacterial solute-binding protein 2 family.</text>
</comment>
<protein>
    <submittedName>
        <fullName evidence="6">Sugar ABC transporter substrate-binding protein</fullName>
    </submittedName>
</protein>
<feature type="signal peptide" evidence="4">
    <location>
        <begin position="1"/>
        <end position="20"/>
    </location>
</feature>
<evidence type="ECO:0000259" key="5">
    <source>
        <dbReference type="Pfam" id="PF13407"/>
    </source>
</evidence>
<reference evidence="6 7" key="1">
    <citation type="submission" date="2019-03" db="EMBL/GenBank/DDBJ databases">
        <title>Genome Sequencing and Assembly of Various Microbes Isolated from Partially Reclaimed Soil and Acid Mine Drainage (AMD) Site.</title>
        <authorList>
            <person name="Steinbock B."/>
            <person name="Bechtold R."/>
            <person name="Sevigny J.L."/>
            <person name="Thomas D."/>
            <person name="Cuthill L.R."/>
            <person name="Aveiro Johannsen E.J."/>
            <person name="Thomas K."/>
            <person name="Ghosh A."/>
        </authorList>
    </citation>
    <scope>NUCLEOTIDE SEQUENCE [LARGE SCALE GENOMIC DNA]</scope>
    <source>
        <strain evidence="6 7">S-A1</strain>
    </source>
</reference>
<dbReference type="GO" id="GO:0030313">
    <property type="term" value="C:cell envelope"/>
    <property type="evidence" value="ECO:0007669"/>
    <property type="project" value="UniProtKB-SubCell"/>
</dbReference>
<gene>
    <name evidence="6" type="ORF">E2R57_17735</name>
</gene>
<sequence length="384" mass="40686">MRKSATAGVIALATMASLLAGCASDTGGAPAGAENPLAQVKAADLVPEAIVGLGPKGVKSGTLDDIKLTEEEVNQAKQKKFRVGIVMQTMNIEWSTEQVRGITERLKKYDAEVVGVADPNFDVQKQVSSIENMIQLKPDAIISIPVDDTATAEAYRKIGAAGIKLIMMDNVPSGLEYPKDYQGMVSSDNQGNGAVCAEALAKYIPEGGTVGVLDFGVDFFVTKERMKGFVDWMKDNRPDIKIKVAEFLDPANSGKDAGNFLTANPDVQGMFTEWEVPAVGIDQALRAQGKTMPITAVNIASDVAADLATGGNIKALSAQVPYDQGLAEADMAVKVLLGGTAPNWLAFPAVPVLQNNLLDAWKQVYHQDPPSQLTEACKSTEGCA</sequence>
<dbReference type="AlphaFoldDB" id="A0A4R5XQA3"/>
<name>A0A4R5XQA3_9MICC</name>
<dbReference type="GO" id="GO:0030246">
    <property type="term" value="F:carbohydrate binding"/>
    <property type="evidence" value="ECO:0007669"/>
    <property type="project" value="UniProtKB-ARBA"/>
</dbReference>
<dbReference type="PANTHER" id="PTHR46847:SF1">
    <property type="entry name" value="D-ALLOSE-BINDING PERIPLASMIC PROTEIN-RELATED"/>
    <property type="match status" value="1"/>
</dbReference>
<evidence type="ECO:0000256" key="3">
    <source>
        <dbReference type="ARBA" id="ARBA00022729"/>
    </source>
</evidence>
<comment type="subcellular location">
    <subcellularLocation>
        <location evidence="1">Cell envelope</location>
    </subcellularLocation>
</comment>
<dbReference type="Pfam" id="PF13407">
    <property type="entry name" value="Peripla_BP_4"/>
    <property type="match status" value="1"/>
</dbReference>
<keyword evidence="3 4" id="KW-0732">Signal</keyword>
<dbReference type="InterPro" id="IPR025997">
    <property type="entry name" value="SBP_2_dom"/>
</dbReference>
<dbReference type="PANTHER" id="PTHR46847">
    <property type="entry name" value="D-ALLOSE-BINDING PERIPLASMIC PROTEIN-RELATED"/>
    <property type="match status" value="1"/>
</dbReference>
<accession>A0A4R5XQA3</accession>
<dbReference type="PROSITE" id="PS51257">
    <property type="entry name" value="PROKAR_LIPOPROTEIN"/>
    <property type="match status" value="1"/>
</dbReference>
<evidence type="ECO:0000313" key="7">
    <source>
        <dbReference type="Proteomes" id="UP000294621"/>
    </source>
</evidence>
<dbReference type="InterPro" id="IPR028082">
    <property type="entry name" value="Peripla_BP_I"/>
</dbReference>
<comment type="caution">
    <text evidence="6">The sequence shown here is derived from an EMBL/GenBank/DDBJ whole genome shotgun (WGS) entry which is preliminary data.</text>
</comment>
<dbReference type="CDD" id="cd06316">
    <property type="entry name" value="PBP1_ABC_sugar_binding-like"/>
    <property type="match status" value="1"/>
</dbReference>
<evidence type="ECO:0000256" key="2">
    <source>
        <dbReference type="ARBA" id="ARBA00007639"/>
    </source>
</evidence>